<dbReference type="AlphaFoldDB" id="A0A917DMV3"/>
<evidence type="ECO:0000313" key="2">
    <source>
        <dbReference type="Proteomes" id="UP000612456"/>
    </source>
</evidence>
<organism evidence="1 2">
    <name type="scientific">Paenibacillus nasutitermitis</name>
    <dbReference type="NCBI Taxonomy" id="1652958"/>
    <lineage>
        <taxon>Bacteria</taxon>
        <taxon>Bacillati</taxon>
        <taxon>Bacillota</taxon>
        <taxon>Bacilli</taxon>
        <taxon>Bacillales</taxon>
        <taxon>Paenibacillaceae</taxon>
        <taxon>Paenibacillus</taxon>
    </lineage>
</organism>
<accession>A0A917DMV3</accession>
<dbReference type="Proteomes" id="UP000612456">
    <property type="component" value="Unassembled WGS sequence"/>
</dbReference>
<reference evidence="1" key="1">
    <citation type="journal article" date="2014" name="Int. J. Syst. Evol. Microbiol.">
        <title>Complete genome sequence of Corynebacterium casei LMG S-19264T (=DSM 44701T), isolated from a smear-ripened cheese.</title>
        <authorList>
            <consortium name="US DOE Joint Genome Institute (JGI-PGF)"/>
            <person name="Walter F."/>
            <person name="Albersmeier A."/>
            <person name="Kalinowski J."/>
            <person name="Ruckert C."/>
        </authorList>
    </citation>
    <scope>NUCLEOTIDE SEQUENCE</scope>
    <source>
        <strain evidence="1">CGMCC 1.15178</strain>
    </source>
</reference>
<dbReference type="EMBL" id="BMHP01000001">
    <property type="protein sequence ID" value="GGD52038.1"/>
    <property type="molecule type" value="Genomic_DNA"/>
</dbReference>
<protein>
    <submittedName>
        <fullName evidence="1">Uncharacterized protein</fullName>
    </submittedName>
</protein>
<comment type="caution">
    <text evidence="1">The sequence shown here is derived from an EMBL/GenBank/DDBJ whole genome shotgun (WGS) entry which is preliminary data.</text>
</comment>
<evidence type="ECO:0000313" key="1">
    <source>
        <dbReference type="EMBL" id="GGD52038.1"/>
    </source>
</evidence>
<sequence>MTQYNASDMMRAYAEYALDLAEQLKVNLDFSEESLMDLNHIRPFCSRYSGKGLDDND</sequence>
<keyword evidence="2" id="KW-1185">Reference proteome</keyword>
<name>A0A917DMV3_9BACL</name>
<gene>
    <name evidence="1" type="ORF">GCM10010911_06950</name>
</gene>
<reference evidence="1" key="2">
    <citation type="submission" date="2020-09" db="EMBL/GenBank/DDBJ databases">
        <authorList>
            <person name="Sun Q."/>
            <person name="Zhou Y."/>
        </authorList>
    </citation>
    <scope>NUCLEOTIDE SEQUENCE</scope>
    <source>
        <strain evidence="1">CGMCC 1.15178</strain>
    </source>
</reference>
<proteinExistence type="predicted"/>